<feature type="transmembrane region" description="Helical" evidence="6">
    <location>
        <begin position="118"/>
        <end position="139"/>
    </location>
</feature>
<gene>
    <name evidence="7" type="ORF">M0R88_11730</name>
</gene>
<organism evidence="7 8">
    <name type="scientific">Halorussus gelatinilyticus</name>
    <dbReference type="NCBI Taxonomy" id="2937524"/>
    <lineage>
        <taxon>Archaea</taxon>
        <taxon>Methanobacteriati</taxon>
        <taxon>Methanobacteriota</taxon>
        <taxon>Stenosarchaea group</taxon>
        <taxon>Halobacteria</taxon>
        <taxon>Halobacteriales</taxon>
        <taxon>Haladaptataceae</taxon>
        <taxon>Halorussus</taxon>
    </lineage>
</organism>
<evidence type="ECO:0000313" key="8">
    <source>
        <dbReference type="Proteomes" id="UP000830434"/>
    </source>
</evidence>
<evidence type="ECO:0000256" key="1">
    <source>
        <dbReference type="ARBA" id="ARBA00004651"/>
    </source>
</evidence>
<feature type="transmembrane region" description="Helical" evidence="6">
    <location>
        <begin position="12"/>
        <end position="30"/>
    </location>
</feature>
<evidence type="ECO:0000256" key="6">
    <source>
        <dbReference type="SAM" id="Phobius"/>
    </source>
</evidence>
<feature type="transmembrane region" description="Helical" evidence="6">
    <location>
        <begin position="151"/>
        <end position="173"/>
    </location>
</feature>
<dbReference type="GeneID" id="72190535"/>
<feature type="transmembrane region" description="Helical" evidence="6">
    <location>
        <begin position="223"/>
        <end position="251"/>
    </location>
</feature>
<dbReference type="KEGG" id="haxz:M0R88_11730"/>
<dbReference type="PIRSF" id="PIRSF006060">
    <property type="entry name" value="AA_transporter"/>
    <property type="match status" value="1"/>
</dbReference>
<feature type="transmembrane region" description="Helical" evidence="6">
    <location>
        <begin position="342"/>
        <end position="362"/>
    </location>
</feature>
<dbReference type="PANTHER" id="PTHR42770:SF11">
    <property type="entry name" value="INNER MEMBRANE TRANSPORT PROTEIN YBAT"/>
    <property type="match status" value="1"/>
</dbReference>
<dbReference type="Pfam" id="PF13520">
    <property type="entry name" value="AA_permease_2"/>
    <property type="match status" value="1"/>
</dbReference>
<reference evidence="7" key="1">
    <citation type="submission" date="2022-04" db="EMBL/GenBank/DDBJ databases">
        <title>Diverse halophilic archaea isolated from saline environments.</title>
        <authorList>
            <person name="Cui H.-L."/>
        </authorList>
    </citation>
    <scope>NUCLEOTIDE SEQUENCE</scope>
    <source>
        <strain evidence="7">XZYJT40</strain>
    </source>
</reference>
<keyword evidence="4 6" id="KW-1133">Transmembrane helix</keyword>
<dbReference type="AlphaFoldDB" id="A0A8U0IEM5"/>
<dbReference type="InterPro" id="IPR050367">
    <property type="entry name" value="APC_superfamily"/>
</dbReference>
<dbReference type="InterPro" id="IPR002293">
    <property type="entry name" value="AA/rel_permease1"/>
</dbReference>
<keyword evidence="5 6" id="KW-0472">Membrane</keyword>
<evidence type="ECO:0000256" key="2">
    <source>
        <dbReference type="ARBA" id="ARBA00022475"/>
    </source>
</evidence>
<feature type="transmembrane region" description="Helical" evidence="6">
    <location>
        <begin position="374"/>
        <end position="394"/>
    </location>
</feature>
<dbReference type="EMBL" id="CP096658">
    <property type="protein sequence ID" value="UPV99194.1"/>
    <property type="molecule type" value="Genomic_DNA"/>
</dbReference>
<accession>A0A8U0IEM5</accession>
<evidence type="ECO:0000256" key="4">
    <source>
        <dbReference type="ARBA" id="ARBA00022989"/>
    </source>
</evidence>
<dbReference type="Proteomes" id="UP000830434">
    <property type="component" value="Chromosome"/>
</dbReference>
<feature type="transmembrane region" description="Helical" evidence="6">
    <location>
        <begin position="272"/>
        <end position="297"/>
    </location>
</feature>
<feature type="transmembrane region" description="Helical" evidence="6">
    <location>
        <begin position="185"/>
        <end position="203"/>
    </location>
</feature>
<feature type="transmembrane region" description="Helical" evidence="6">
    <location>
        <begin position="400"/>
        <end position="419"/>
    </location>
</feature>
<keyword evidence="8" id="KW-1185">Reference proteome</keyword>
<dbReference type="RefSeq" id="WP_248653693.1">
    <property type="nucleotide sequence ID" value="NZ_CP096658.1"/>
</dbReference>
<dbReference type="GO" id="GO:0005886">
    <property type="term" value="C:plasma membrane"/>
    <property type="evidence" value="ECO:0007669"/>
    <property type="project" value="UniProtKB-SubCell"/>
</dbReference>
<dbReference type="PANTHER" id="PTHR42770">
    <property type="entry name" value="AMINO ACID TRANSPORTER-RELATED"/>
    <property type="match status" value="1"/>
</dbReference>
<dbReference type="Gene3D" id="1.20.1740.10">
    <property type="entry name" value="Amino acid/polyamine transporter I"/>
    <property type="match status" value="1"/>
</dbReference>
<feature type="transmembrane region" description="Helical" evidence="6">
    <location>
        <begin position="37"/>
        <end position="57"/>
    </location>
</feature>
<evidence type="ECO:0000256" key="5">
    <source>
        <dbReference type="ARBA" id="ARBA00023136"/>
    </source>
</evidence>
<dbReference type="GO" id="GO:0022857">
    <property type="term" value="F:transmembrane transporter activity"/>
    <property type="evidence" value="ECO:0007669"/>
    <property type="project" value="InterPro"/>
</dbReference>
<name>A0A8U0IEM5_9EURY</name>
<protein>
    <submittedName>
        <fullName evidence="7">APC family permease</fullName>
    </submittedName>
</protein>
<keyword evidence="3 6" id="KW-0812">Transmembrane</keyword>
<comment type="subcellular location">
    <subcellularLocation>
        <location evidence="1">Cell membrane</location>
        <topology evidence="1">Multi-pass membrane protein</topology>
    </subcellularLocation>
</comment>
<keyword evidence="2" id="KW-1003">Cell membrane</keyword>
<evidence type="ECO:0000313" key="7">
    <source>
        <dbReference type="EMBL" id="UPV99194.1"/>
    </source>
</evidence>
<sequence length="436" mass="45449">MSDDLGLTEAVSMALGGMIGGGIYAVLGVVVKVSGPLAWLAFVLAGFVALCAGHSYVKLNELTDAQGGSPTYIESLTHNDTLAGMAGWTLLFGYIGSMAMYAYAFGSYFTDLVGIDHVVGLPVRALASVVVVAAFVGLNAVGVSETGEVEVVLVVIKVAILVGFAALGLYYGARRGQLRSGAGSLGVGPVMAAAVSFVAFQGWQLLMYDQSTIKNAGDTIRKAIYVSIPTAVVIYIGVAVVTTSLVSIGFVSKHPETALAVAARKFSGHLGYLVISLSALFSTASAINATLFSSTLFSNGLISDGLLPDRLGDDSSEMPTKPVLVVGVLTAAFTLFGSLEGITSFASLTFIVVFGGMSYLAFRQRDRPEVRAVVPAVGMVGTGLFLPLMVWHLYTAERRVFYSVGVIAVLVLAVELVYFETDIFGHQSGRASSGKG</sequence>
<feature type="transmembrane region" description="Helical" evidence="6">
    <location>
        <begin position="85"/>
        <end position="106"/>
    </location>
</feature>
<evidence type="ECO:0000256" key="3">
    <source>
        <dbReference type="ARBA" id="ARBA00022692"/>
    </source>
</evidence>
<proteinExistence type="predicted"/>